<organism evidence="1 2">
    <name type="scientific">Ruminococcus flavefaciens 007c</name>
    <dbReference type="NCBI Taxonomy" id="1341157"/>
    <lineage>
        <taxon>Bacteria</taxon>
        <taxon>Bacillati</taxon>
        <taxon>Bacillota</taxon>
        <taxon>Clostridia</taxon>
        <taxon>Eubacteriales</taxon>
        <taxon>Oscillospiraceae</taxon>
        <taxon>Ruminococcus</taxon>
    </lineage>
</organism>
<evidence type="ECO:0000313" key="1">
    <source>
        <dbReference type="EMBL" id="EWM54515.1"/>
    </source>
</evidence>
<dbReference type="PATRIC" id="fig|1341157.4.peg.798"/>
<dbReference type="RefSeq" id="WP_037297434.1">
    <property type="nucleotide sequence ID" value="NZ_ATAX01000013.1"/>
</dbReference>
<proteinExistence type="predicted"/>
<accession>W7V0F4</accession>
<reference evidence="1 2" key="1">
    <citation type="journal article" date="2014" name="PLoS ONE">
        <title>Rumen cellulosomics: divergent fiber-degrading strategies revealed by comparative genome-wide analysis of six ruminococcal strains.</title>
        <authorList>
            <person name="Dassa B."/>
            <person name="Borovok I."/>
            <person name="Ruimy-Israeli V."/>
            <person name="Lamed R."/>
            <person name="Flint H.J."/>
            <person name="Duncan S.H."/>
            <person name="Henrissat B."/>
            <person name="Coutinho P."/>
            <person name="Morrison M."/>
            <person name="Mosoni P."/>
            <person name="Yeoman C.J."/>
            <person name="White B.A."/>
            <person name="Bayer E.A."/>
        </authorList>
    </citation>
    <scope>NUCLEOTIDE SEQUENCE [LARGE SCALE GENOMIC DNA]</scope>
    <source>
        <strain evidence="1 2">007c</strain>
    </source>
</reference>
<evidence type="ECO:0000313" key="2">
    <source>
        <dbReference type="Proteomes" id="UP000019365"/>
    </source>
</evidence>
<dbReference type="OrthoDB" id="1821602at2"/>
<keyword evidence="2" id="KW-1185">Reference proteome</keyword>
<comment type="caution">
    <text evidence="1">The sequence shown here is derived from an EMBL/GenBank/DDBJ whole genome shotgun (WGS) entry which is preliminary data.</text>
</comment>
<dbReference type="EMBL" id="ATAX01000013">
    <property type="protein sequence ID" value="EWM54515.1"/>
    <property type="molecule type" value="Genomic_DNA"/>
</dbReference>
<protein>
    <submittedName>
        <fullName evidence="1">Uncharacterized protein</fullName>
    </submittedName>
</protein>
<gene>
    <name evidence="1" type="ORF">RF007C_00915</name>
</gene>
<name>W7V0F4_RUMFL</name>
<sequence length="145" mass="16202">MTITKNDITAEVSHIGSLYELLGQREQIDDTCLLLIRADESTVLGADETEKSEVREYLARASFMSAVVSEDNDRSELSEAADMVITPQEAEDFAEKLFKDKTKKQIQEINSCFTAARTAPAEEVLGTESRAFYRLMSEKNGGQLR</sequence>
<dbReference type="AlphaFoldDB" id="W7V0F4"/>
<dbReference type="Proteomes" id="UP000019365">
    <property type="component" value="Unassembled WGS sequence"/>
</dbReference>